<dbReference type="Gene3D" id="2.70.70.10">
    <property type="entry name" value="Glucose Permease (Domain IIA)"/>
    <property type="match status" value="1"/>
</dbReference>
<keyword evidence="8" id="KW-0418">Kinase</keyword>
<evidence type="ECO:0000256" key="2">
    <source>
        <dbReference type="ARBA" id="ARBA00022448"/>
    </source>
</evidence>
<gene>
    <name evidence="14" type="primary">MCYN0757</name>
    <name evidence="14" type="ORF">NCTC10194_00314</name>
</gene>
<dbReference type="RefSeq" id="WP_044888937.1">
    <property type="nucleotide sequence ID" value="NZ_LR215024.1"/>
</dbReference>
<dbReference type="SUPFAM" id="SSF51261">
    <property type="entry name" value="Duplicated hybrid motif"/>
    <property type="match status" value="1"/>
</dbReference>
<dbReference type="Pfam" id="PF00358">
    <property type="entry name" value="PTS_EIIA_1"/>
    <property type="match status" value="1"/>
</dbReference>
<dbReference type="GO" id="GO:0016301">
    <property type="term" value="F:kinase activity"/>
    <property type="evidence" value="ECO:0007669"/>
    <property type="project" value="UniProtKB-KW"/>
</dbReference>
<keyword evidence="7" id="KW-0812">Transmembrane</keyword>
<evidence type="ECO:0000256" key="4">
    <source>
        <dbReference type="ARBA" id="ARBA00022597"/>
    </source>
</evidence>
<evidence type="ECO:0000256" key="11">
    <source>
        <dbReference type="PROSITE-ProRule" id="PRU00421"/>
    </source>
</evidence>
<accession>A0A449AUW5</accession>
<evidence type="ECO:0000256" key="3">
    <source>
        <dbReference type="ARBA" id="ARBA00022475"/>
    </source>
</evidence>
<proteinExistence type="predicted"/>
<evidence type="ECO:0000256" key="8">
    <source>
        <dbReference type="ARBA" id="ARBA00022777"/>
    </source>
</evidence>
<keyword evidence="9" id="KW-1133">Transmembrane helix</keyword>
<sequence>MKLVDKFEVLAKEYNEKNQIPNEVKEVVEALGGVNNILSFNNSVSELRYDLKDLSLVNEAALKDMGATKIVMFDRERHVQICFGVGTEIINQLIKKYLSKLKEESTSETQEAKKEDCKCSDKEEQVVSSLEVIAPVSGKVISLEELNDGVFSAGLVGKGFAIEMDLAAGKVEVLAPFSGKIAMMPATKNQILLSASNGAEVVLLLGQDSHKLDGIGFDAHYGLNSFVEQGKSLVTLDLNRFKSENIDNKFVFVLTQDSKFQTIEELVKEAKSGQKLFQLVK</sequence>
<evidence type="ECO:0000313" key="15">
    <source>
        <dbReference type="Proteomes" id="UP000290815"/>
    </source>
</evidence>
<keyword evidence="3" id="KW-1003">Cell membrane</keyword>
<dbReference type="InterPro" id="IPR001127">
    <property type="entry name" value="PTS_EIIA_1_perm"/>
</dbReference>
<keyword evidence="6" id="KW-0598">Phosphotransferase system</keyword>
<evidence type="ECO:0000259" key="12">
    <source>
        <dbReference type="PROSITE" id="PS51093"/>
    </source>
</evidence>
<evidence type="ECO:0000256" key="9">
    <source>
        <dbReference type="ARBA" id="ARBA00022989"/>
    </source>
</evidence>
<evidence type="ECO:0000256" key="5">
    <source>
        <dbReference type="ARBA" id="ARBA00022679"/>
    </source>
</evidence>
<dbReference type="InterPro" id="IPR018113">
    <property type="entry name" value="PTrfase_EIIB_Cys"/>
</dbReference>
<dbReference type="GO" id="GO:0008982">
    <property type="term" value="F:protein-N(PI)-phosphohistidine-sugar phosphotransferase activity"/>
    <property type="evidence" value="ECO:0007669"/>
    <property type="project" value="InterPro"/>
</dbReference>
<evidence type="ECO:0000259" key="13">
    <source>
        <dbReference type="PROSITE" id="PS51098"/>
    </source>
</evidence>
<comment type="subcellular location">
    <subcellularLocation>
        <location evidence="1">Cytoplasm</location>
    </subcellularLocation>
</comment>
<dbReference type="GO" id="GO:0009401">
    <property type="term" value="P:phosphoenolpyruvate-dependent sugar phosphotransferase system"/>
    <property type="evidence" value="ECO:0007669"/>
    <property type="project" value="UniProtKB-KW"/>
</dbReference>
<dbReference type="KEGG" id="mgly:NCTC10194_00314"/>
<keyword evidence="5 14" id="KW-0808">Transferase</keyword>
<dbReference type="Proteomes" id="UP000290815">
    <property type="component" value="Chromosome"/>
</dbReference>
<dbReference type="PANTHER" id="PTHR45008">
    <property type="entry name" value="PTS SYSTEM GLUCOSE-SPECIFIC EIIA COMPONENT"/>
    <property type="match status" value="1"/>
</dbReference>
<evidence type="ECO:0000256" key="6">
    <source>
        <dbReference type="ARBA" id="ARBA00022683"/>
    </source>
</evidence>
<dbReference type="InterPro" id="IPR001996">
    <property type="entry name" value="PTS_IIB_1"/>
</dbReference>
<name>A0A449AUW5_9BACT</name>
<dbReference type="PROSITE" id="PS51098">
    <property type="entry name" value="PTS_EIIB_TYPE_1"/>
    <property type="match status" value="1"/>
</dbReference>
<dbReference type="InterPro" id="IPR050890">
    <property type="entry name" value="PTS_EIIA_component"/>
</dbReference>
<dbReference type="InterPro" id="IPR036878">
    <property type="entry name" value="Glu_permease_IIB"/>
</dbReference>
<dbReference type="PANTHER" id="PTHR45008:SF1">
    <property type="entry name" value="PTS SYSTEM GLUCOSE-SPECIFIC EIIA COMPONENT"/>
    <property type="match status" value="1"/>
</dbReference>
<keyword evidence="4" id="KW-0762">Sugar transport</keyword>
<dbReference type="Gene3D" id="3.30.1360.60">
    <property type="entry name" value="Glucose permease domain IIB"/>
    <property type="match status" value="1"/>
</dbReference>
<evidence type="ECO:0000256" key="10">
    <source>
        <dbReference type="ARBA" id="ARBA00023136"/>
    </source>
</evidence>
<dbReference type="SUPFAM" id="SSF55604">
    <property type="entry name" value="Glucose permease domain IIB"/>
    <property type="match status" value="1"/>
</dbReference>
<dbReference type="AlphaFoldDB" id="A0A449AUW5"/>
<dbReference type="EMBL" id="LR215024">
    <property type="protein sequence ID" value="VEU70309.1"/>
    <property type="molecule type" value="Genomic_DNA"/>
</dbReference>
<feature type="domain" description="PTS EIIA type-1" evidence="12">
    <location>
        <begin position="148"/>
        <end position="256"/>
    </location>
</feature>
<dbReference type="PROSITE" id="PS51093">
    <property type="entry name" value="PTS_EIIA_TYPE_1"/>
    <property type="match status" value="1"/>
</dbReference>
<evidence type="ECO:0000313" key="14">
    <source>
        <dbReference type="EMBL" id="VEU70309.1"/>
    </source>
</evidence>
<protein>
    <submittedName>
        <fullName evidence="14">Phosphotransferase system, EIIB</fullName>
    </submittedName>
</protein>
<keyword evidence="10" id="KW-0472">Membrane</keyword>
<evidence type="ECO:0000256" key="1">
    <source>
        <dbReference type="ARBA" id="ARBA00004496"/>
    </source>
</evidence>
<dbReference type="Pfam" id="PF00367">
    <property type="entry name" value="PTS_EIIB"/>
    <property type="match status" value="1"/>
</dbReference>
<comment type="caution">
    <text evidence="11">Lacks conserved residue(s) required for the propagation of feature annotation.</text>
</comment>
<dbReference type="GO" id="GO:0005737">
    <property type="term" value="C:cytoplasm"/>
    <property type="evidence" value="ECO:0007669"/>
    <property type="project" value="UniProtKB-SubCell"/>
</dbReference>
<keyword evidence="15" id="KW-1185">Reference proteome</keyword>
<organism evidence="14 15">
    <name type="scientific">Mycoplasmopsis glycophila</name>
    <dbReference type="NCBI Taxonomy" id="171285"/>
    <lineage>
        <taxon>Bacteria</taxon>
        <taxon>Bacillati</taxon>
        <taxon>Mycoplasmatota</taxon>
        <taxon>Mycoplasmoidales</taxon>
        <taxon>Metamycoplasmataceae</taxon>
        <taxon>Mycoplasmopsis</taxon>
    </lineage>
</organism>
<reference evidence="14 15" key="1">
    <citation type="submission" date="2019-01" db="EMBL/GenBank/DDBJ databases">
        <authorList>
            <consortium name="Pathogen Informatics"/>
        </authorList>
    </citation>
    <scope>NUCLEOTIDE SEQUENCE [LARGE SCALE GENOMIC DNA]</scope>
    <source>
        <strain evidence="14 15">NCTC10194</strain>
    </source>
</reference>
<feature type="domain" description="PTS EIIB type-1" evidence="13">
    <location>
        <begin position="21"/>
        <end position="104"/>
    </location>
</feature>
<dbReference type="InterPro" id="IPR011055">
    <property type="entry name" value="Dup_hybrid_motif"/>
</dbReference>
<keyword evidence="2" id="KW-0813">Transport</keyword>
<evidence type="ECO:0000256" key="7">
    <source>
        <dbReference type="ARBA" id="ARBA00022692"/>
    </source>
</evidence>